<dbReference type="InterPro" id="IPR001451">
    <property type="entry name" value="Hexapep"/>
</dbReference>
<evidence type="ECO:0000313" key="3">
    <source>
        <dbReference type="EMBL" id="NOJ22743.1"/>
    </source>
</evidence>
<evidence type="ECO:0000313" key="4">
    <source>
        <dbReference type="Proteomes" id="UP000576645"/>
    </source>
</evidence>
<proteinExistence type="inferred from homology"/>
<gene>
    <name evidence="3" type="ORF">F0238_08330</name>
</gene>
<dbReference type="Pfam" id="PF00132">
    <property type="entry name" value="Hexapep"/>
    <property type="match status" value="1"/>
</dbReference>
<dbReference type="Gene3D" id="2.160.10.10">
    <property type="entry name" value="Hexapeptide repeat proteins"/>
    <property type="match status" value="1"/>
</dbReference>
<keyword evidence="3" id="KW-0012">Acyltransferase</keyword>
<dbReference type="PANTHER" id="PTHR23416">
    <property type="entry name" value="SIALIC ACID SYNTHASE-RELATED"/>
    <property type="match status" value="1"/>
</dbReference>
<dbReference type="AlphaFoldDB" id="A0AAP6ZR22"/>
<dbReference type="GO" id="GO:0008374">
    <property type="term" value="F:O-acyltransferase activity"/>
    <property type="evidence" value="ECO:0007669"/>
    <property type="project" value="TreeGrafter"/>
</dbReference>
<dbReference type="Proteomes" id="UP000576645">
    <property type="component" value="Unassembled WGS sequence"/>
</dbReference>
<dbReference type="RefSeq" id="WP_171352387.1">
    <property type="nucleotide sequence ID" value="NZ_VTXP01000004.1"/>
</dbReference>
<name>A0AAP6ZR22_9VIBR</name>
<dbReference type="PANTHER" id="PTHR23416:SF23">
    <property type="entry name" value="ACETYLTRANSFERASE C18B11.09C-RELATED"/>
    <property type="match status" value="1"/>
</dbReference>
<dbReference type="EMBL" id="VTXP01000004">
    <property type="protein sequence ID" value="NOJ22743.1"/>
    <property type="molecule type" value="Genomic_DNA"/>
</dbReference>
<dbReference type="SUPFAM" id="SSF51161">
    <property type="entry name" value="Trimeric LpxA-like enzymes"/>
    <property type="match status" value="1"/>
</dbReference>
<accession>A0AAP6ZR22</accession>
<dbReference type="InterPro" id="IPR051159">
    <property type="entry name" value="Hexapeptide_acetyltransf"/>
</dbReference>
<keyword evidence="2" id="KW-0808">Transferase</keyword>
<evidence type="ECO:0000256" key="1">
    <source>
        <dbReference type="ARBA" id="ARBA00007274"/>
    </source>
</evidence>
<protein>
    <submittedName>
        <fullName evidence="3">Acyltransferase</fullName>
    </submittedName>
</protein>
<reference evidence="3 4" key="1">
    <citation type="submission" date="2019-09" db="EMBL/GenBank/DDBJ databases">
        <title>Draft genome sequencing and comparative genomics of hatchery-associated Vibrios.</title>
        <authorList>
            <person name="Kehlet-Delgado H."/>
            <person name="Mueller R.S."/>
        </authorList>
    </citation>
    <scope>NUCLEOTIDE SEQUENCE [LARGE SCALE GENOMIC DNA]</scope>
    <source>
        <strain evidence="3 4">09-121-3</strain>
    </source>
</reference>
<comment type="caution">
    <text evidence="3">The sequence shown here is derived from an EMBL/GenBank/DDBJ whole genome shotgun (WGS) entry which is preliminary data.</text>
</comment>
<dbReference type="InterPro" id="IPR011004">
    <property type="entry name" value="Trimer_LpxA-like_sf"/>
</dbReference>
<comment type="similarity">
    <text evidence="1">Belongs to the transferase hexapeptide repeat family.</text>
</comment>
<evidence type="ECO:0000256" key="2">
    <source>
        <dbReference type="ARBA" id="ARBA00022679"/>
    </source>
</evidence>
<organism evidence="3 4">
    <name type="scientific">Vibrio coralliilyticus</name>
    <dbReference type="NCBI Taxonomy" id="190893"/>
    <lineage>
        <taxon>Bacteria</taxon>
        <taxon>Pseudomonadati</taxon>
        <taxon>Pseudomonadota</taxon>
        <taxon>Gammaproteobacteria</taxon>
        <taxon>Vibrionales</taxon>
        <taxon>Vibrionaceae</taxon>
        <taxon>Vibrio</taxon>
    </lineage>
</organism>
<sequence>MYHSERILCPDKHSGLSGTELMQQFGEYCGVDNWVTFSGCPSVTLTKVGTDSFGNHPKTNEVICIGSSCYIESTHLPAFPSGITKLTSVSIKNRPFGKIEIGNSCVLQGTSICSYQEIKIGNNVIFGPNVVIMDCSGHSLANRGHANELDSLEAKPVTIGNDVWVGYGCIILPGVHIGDGAVIGAGSVVTKSVPSYCLAAGNPCHIKRKNLQGQSTER</sequence>